<organism evidence="2 3">
    <name type="scientific">Phyllobacterium ifriqiyense</name>
    <dbReference type="NCBI Taxonomy" id="314238"/>
    <lineage>
        <taxon>Bacteria</taxon>
        <taxon>Pseudomonadati</taxon>
        <taxon>Pseudomonadota</taxon>
        <taxon>Alphaproteobacteria</taxon>
        <taxon>Hyphomicrobiales</taxon>
        <taxon>Phyllobacteriaceae</taxon>
        <taxon>Phyllobacterium</taxon>
    </lineage>
</organism>
<feature type="chain" id="PRO_5046824553" evidence="1">
    <location>
        <begin position="23"/>
        <end position="113"/>
    </location>
</feature>
<dbReference type="Proteomes" id="UP001237780">
    <property type="component" value="Unassembled WGS sequence"/>
</dbReference>
<keyword evidence="1" id="KW-0732">Signal</keyword>
<evidence type="ECO:0000313" key="3">
    <source>
        <dbReference type="Proteomes" id="UP001237780"/>
    </source>
</evidence>
<protein>
    <submittedName>
        <fullName evidence="2">Uncharacterized protein YgiB involved in biofilm formation</fullName>
    </submittedName>
</protein>
<dbReference type="PROSITE" id="PS51257">
    <property type="entry name" value="PROKAR_LIPOPROTEIN"/>
    <property type="match status" value="1"/>
</dbReference>
<keyword evidence="3" id="KW-1185">Reference proteome</keyword>
<gene>
    <name evidence="2" type="ORF">QFZ34_003228</name>
</gene>
<evidence type="ECO:0000256" key="1">
    <source>
        <dbReference type="SAM" id="SignalP"/>
    </source>
</evidence>
<evidence type="ECO:0000313" key="2">
    <source>
        <dbReference type="EMBL" id="MDQ0998046.1"/>
    </source>
</evidence>
<proteinExistence type="predicted"/>
<reference evidence="2 3" key="1">
    <citation type="submission" date="2023-07" db="EMBL/GenBank/DDBJ databases">
        <title>Comparative genomics of wheat-associated soil bacteria to identify genetic determinants of phenazine resistance.</title>
        <authorList>
            <person name="Mouncey N."/>
        </authorList>
    </citation>
    <scope>NUCLEOTIDE SEQUENCE [LARGE SCALE GENOMIC DNA]</scope>
    <source>
        <strain evidence="2 3">W4I11</strain>
    </source>
</reference>
<feature type="signal peptide" evidence="1">
    <location>
        <begin position="1"/>
        <end position="22"/>
    </location>
</feature>
<sequence>MRAWVIALTCMSLAMVAGCATSDETAAIYHKSFQNPEHYNTYVKKCSNHVRAANIEKRRYMARLINVSLGEFPAVYCERFAKALRNGGMSSNDILSLNTGMPTPNVIRIARNQ</sequence>
<dbReference type="EMBL" id="JAUSZT010000003">
    <property type="protein sequence ID" value="MDQ0998046.1"/>
    <property type="molecule type" value="Genomic_DNA"/>
</dbReference>
<accession>A0ABU0SC40</accession>
<name>A0ABU0SC40_9HYPH</name>
<comment type="caution">
    <text evidence="2">The sequence shown here is derived from an EMBL/GenBank/DDBJ whole genome shotgun (WGS) entry which is preliminary data.</text>
</comment>